<keyword evidence="1" id="KW-0732">Signal</keyword>
<feature type="signal peptide" evidence="1">
    <location>
        <begin position="1"/>
        <end position="18"/>
    </location>
</feature>
<evidence type="ECO:0000313" key="2">
    <source>
        <dbReference type="EMBL" id="KAJ2899782.1"/>
    </source>
</evidence>
<dbReference type="EMBL" id="JAKWBI020000188">
    <property type="protein sequence ID" value="KAJ2899782.1"/>
    <property type="molecule type" value="Genomic_DNA"/>
</dbReference>
<dbReference type="AlphaFoldDB" id="A0AAD5RPN4"/>
<accession>A0AAD5RPN4</accession>
<comment type="caution">
    <text evidence="2">The sequence shown here is derived from an EMBL/GenBank/DDBJ whole genome shotgun (WGS) entry which is preliminary data.</text>
</comment>
<name>A0AAD5RPN4_9PEZI</name>
<proteinExistence type="predicted"/>
<evidence type="ECO:0000256" key="1">
    <source>
        <dbReference type="SAM" id="SignalP"/>
    </source>
</evidence>
<gene>
    <name evidence="2" type="ORF">MKZ38_002795</name>
</gene>
<feature type="chain" id="PRO_5042036775" evidence="1">
    <location>
        <begin position="19"/>
        <end position="170"/>
    </location>
</feature>
<keyword evidence="3" id="KW-1185">Reference proteome</keyword>
<organism evidence="2 3">
    <name type="scientific">Zalerion maritima</name>
    <dbReference type="NCBI Taxonomy" id="339359"/>
    <lineage>
        <taxon>Eukaryota</taxon>
        <taxon>Fungi</taxon>
        <taxon>Dikarya</taxon>
        <taxon>Ascomycota</taxon>
        <taxon>Pezizomycotina</taxon>
        <taxon>Sordariomycetes</taxon>
        <taxon>Lulworthiomycetidae</taxon>
        <taxon>Lulworthiales</taxon>
        <taxon>Lulworthiaceae</taxon>
        <taxon>Zalerion</taxon>
    </lineage>
</organism>
<protein>
    <submittedName>
        <fullName evidence="2">Uncharacterized protein</fullName>
    </submittedName>
</protein>
<reference evidence="2" key="1">
    <citation type="submission" date="2022-07" db="EMBL/GenBank/DDBJ databases">
        <title>Draft genome sequence of Zalerion maritima ATCC 34329, a (micro)plastics degrading marine fungus.</title>
        <authorList>
            <person name="Paco A."/>
            <person name="Goncalves M.F.M."/>
            <person name="Rocha-Santos T.A.P."/>
            <person name="Alves A."/>
        </authorList>
    </citation>
    <scope>NUCLEOTIDE SEQUENCE</scope>
    <source>
        <strain evidence="2">ATCC 34329</strain>
    </source>
</reference>
<sequence length="170" mass="18689">MKVILVLAWLVGLSAVMASFGRPRKLVSRPVMAPGEARMVPAFALRGAPEGYTCGVDKPSEKRDISELEPVPKEFIDRKRLRTRPSTNDFYSCFASDSDPGVSDCEVVLNQVYETEQISVSLNFVANQLITVLDFCVENGDKGVIVGTGPPQWEAGFTNIDDGLPWYDVC</sequence>
<dbReference type="Proteomes" id="UP001201980">
    <property type="component" value="Unassembled WGS sequence"/>
</dbReference>
<evidence type="ECO:0000313" key="3">
    <source>
        <dbReference type="Proteomes" id="UP001201980"/>
    </source>
</evidence>